<protein>
    <submittedName>
        <fullName evidence="2">DUF4402 domain-containing protein</fullName>
    </submittedName>
</protein>
<dbReference type="EMBL" id="JANDBC010000001">
    <property type="protein sequence ID" value="MCP9290089.1"/>
    <property type="molecule type" value="Genomic_DNA"/>
</dbReference>
<evidence type="ECO:0000313" key="2">
    <source>
        <dbReference type="EMBL" id="MCP9290089.1"/>
    </source>
</evidence>
<proteinExistence type="predicted"/>
<dbReference type="Pfam" id="PF14352">
    <property type="entry name" value="DUF4402"/>
    <property type="match status" value="1"/>
</dbReference>
<accession>A0A9X2L0M7</accession>
<feature type="chain" id="PRO_5040969215" evidence="1">
    <location>
        <begin position="24"/>
        <end position="181"/>
    </location>
</feature>
<dbReference type="RefSeq" id="WP_255131842.1">
    <property type="nucleotide sequence ID" value="NZ_JANDBC010000001.1"/>
</dbReference>
<dbReference type="InterPro" id="IPR025514">
    <property type="entry name" value="DUF4402"/>
</dbReference>
<evidence type="ECO:0000313" key="3">
    <source>
        <dbReference type="Proteomes" id="UP001139125"/>
    </source>
</evidence>
<feature type="signal peptide" evidence="1">
    <location>
        <begin position="1"/>
        <end position="23"/>
    </location>
</feature>
<gene>
    <name evidence="2" type="ORF">NM125_00685</name>
</gene>
<organism evidence="2 3">
    <name type="scientific">Gracilimonas sediminicola</name>
    <dbReference type="NCBI Taxonomy" id="2952158"/>
    <lineage>
        <taxon>Bacteria</taxon>
        <taxon>Pseudomonadati</taxon>
        <taxon>Balneolota</taxon>
        <taxon>Balneolia</taxon>
        <taxon>Balneolales</taxon>
        <taxon>Balneolaceae</taxon>
        <taxon>Gracilimonas</taxon>
    </lineage>
</organism>
<name>A0A9X2L0M7_9BACT</name>
<keyword evidence="3" id="KW-1185">Reference proteome</keyword>
<dbReference type="AlphaFoldDB" id="A0A9X2L0M7"/>
<sequence length="181" mass="18156">MKTLKTLLSALALVALTATSAMAQGQASITASANVITDVTLTAVNNLDFGTMTDGDADSGVDILLSGAESSLGKFFMDDVASGQAIILTLSAPTALSVSSPTFSNTTPSDLPLSLTATYSEVDGTPGGGTNDFSFTGNDGELAVTTGATDAYVYVGGTVGGSAGNYQGQYSGDITLSVYYD</sequence>
<comment type="caution">
    <text evidence="2">The sequence shown here is derived from an EMBL/GenBank/DDBJ whole genome shotgun (WGS) entry which is preliminary data.</text>
</comment>
<keyword evidence="1" id="KW-0732">Signal</keyword>
<reference evidence="2" key="1">
    <citation type="submission" date="2022-06" db="EMBL/GenBank/DDBJ databases">
        <title>Gracilimonas sp. CAU 1638 isolated from sea sediment.</title>
        <authorList>
            <person name="Kim W."/>
        </authorList>
    </citation>
    <scope>NUCLEOTIDE SEQUENCE</scope>
    <source>
        <strain evidence="2">CAU 1638</strain>
    </source>
</reference>
<evidence type="ECO:0000256" key="1">
    <source>
        <dbReference type="SAM" id="SignalP"/>
    </source>
</evidence>
<dbReference type="Proteomes" id="UP001139125">
    <property type="component" value="Unassembled WGS sequence"/>
</dbReference>